<dbReference type="CDD" id="cd07731">
    <property type="entry name" value="ComA-like_MBL-fold"/>
    <property type="match status" value="1"/>
</dbReference>
<proteinExistence type="predicted"/>
<dbReference type="InterPro" id="IPR001279">
    <property type="entry name" value="Metallo-B-lactamas"/>
</dbReference>
<dbReference type="PANTHER" id="PTHR30619">
    <property type="entry name" value="DNA INTERNALIZATION/COMPETENCE PROTEIN COMEC/REC2"/>
    <property type="match status" value="1"/>
</dbReference>
<name>A0A917XUL8_9BACI</name>
<reference evidence="2" key="2">
    <citation type="submission" date="2020-09" db="EMBL/GenBank/DDBJ databases">
        <authorList>
            <person name="Sun Q."/>
            <person name="Ohkuma M."/>
        </authorList>
    </citation>
    <scope>NUCLEOTIDE SEQUENCE</scope>
    <source>
        <strain evidence="2">JCM 17251</strain>
    </source>
</reference>
<dbReference type="Proteomes" id="UP000624041">
    <property type="component" value="Unassembled WGS sequence"/>
</dbReference>
<dbReference type="SMART" id="SM00849">
    <property type="entry name" value="Lactamase_B"/>
    <property type="match status" value="1"/>
</dbReference>
<dbReference type="InterPro" id="IPR036866">
    <property type="entry name" value="RibonucZ/Hydroxyglut_hydro"/>
</dbReference>
<evidence type="ECO:0000313" key="2">
    <source>
        <dbReference type="EMBL" id="GGN53959.1"/>
    </source>
</evidence>
<reference evidence="2" key="1">
    <citation type="journal article" date="2014" name="Int. J. Syst. Evol. Microbiol.">
        <title>Complete genome sequence of Corynebacterium casei LMG S-19264T (=DSM 44701T), isolated from a smear-ripened cheese.</title>
        <authorList>
            <consortium name="US DOE Joint Genome Institute (JGI-PGF)"/>
            <person name="Walter F."/>
            <person name="Albersmeier A."/>
            <person name="Kalinowski J."/>
            <person name="Ruckert C."/>
        </authorList>
    </citation>
    <scope>NUCLEOTIDE SEQUENCE</scope>
    <source>
        <strain evidence="2">JCM 17251</strain>
    </source>
</reference>
<dbReference type="PANTHER" id="PTHR30619:SF7">
    <property type="entry name" value="BETA-LACTAMASE DOMAIN PROTEIN"/>
    <property type="match status" value="1"/>
</dbReference>
<evidence type="ECO:0000313" key="3">
    <source>
        <dbReference type="Proteomes" id="UP000624041"/>
    </source>
</evidence>
<comment type="caution">
    <text evidence="2">The sequence shown here is derived from an EMBL/GenBank/DDBJ whole genome shotgun (WGS) entry which is preliminary data.</text>
</comment>
<dbReference type="SUPFAM" id="SSF56281">
    <property type="entry name" value="Metallo-hydrolase/oxidoreductase"/>
    <property type="match status" value="1"/>
</dbReference>
<protein>
    <submittedName>
        <fullName evidence="2">MBL fold hydrolase</fullName>
    </submittedName>
</protein>
<dbReference type="Pfam" id="PF00753">
    <property type="entry name" value="Lactamase_B"/>
    <property type="match status" value="1"/>
</dbReference>
<gene>
    <name evidence="2" type="ORF">GCM10007971_11020</name>
</gene>
<sequence length="293" mass="33220">MVPMKKVLHLFFLLLLMIPQITYTAPNSGLRVHFIDVGQGDSMLVETPDNRAILIDGGVPEAGNRLISYLKEQHIEEIDLMIATHPDYDHIGGLIDVLEHFPVRKVLENGEVQLTKTFAKYRFYLFKEQVPVQIAQANDKIMLAENVELHILHAADEHAENRNQSAIAFKLSYDEIDFLFMSDVEAEQEEAIAEKYDVNSEVLKVAHHGSNSSSTLKFLKKVNPEVSIITYSASNDYGHPVERVINNLAKVESQIFSTAGYGNIVVETDGKQYIVIPEMQPIERFLKRIKDKE</sequence>
<evidence type="ECO:0000259" key="1">
    <source>
        <dbReference type="SMART" id="SM00849"/>
    </source>
</evidence>
<dbReference type="Gene3D" id="3.60.15.10">
    <property type="entry name" value="Ribonuclease Z/Hydroxyacylglutathione hydrolase-like"/>
    <property type="match status" value="1"/>
</dbReference>
<feature type="domain" description="Metallo-beta-lactamase" evidence="1">
    <location>
        <begin position="39"/>
        <end position="234"/>
    </location>
</feature>
<dbReference type="EMBL" id="BMOS01000006">
    <property type="protein sequence ID" value="GGN53959.1"/>
    <property type="molecule type" value="Genomic_DNA"/>
</dbReference>
<organism evidence="2 3">
    <name type="scientific">Oceanobacillus indicireducens</name>
    <dbReference type="NCBI Taxonomy" id="1004261"/>
    <lineage>
        <taxon>Bacteria</taxon>
        <taxon>Bacillati</taxon>
        <taxon>Bacillota</taxon>
        <taxon>Bacilli</taxon>
        <taxon>Bacillales</taxon>
        <taxon>Bacillaceae</taxon>
        <taxon>Oceanobacillus</taxon>
    </lineage>
</organism>
<accession>A0A917XUL8</accession>
<dbReference type="InterPro" id="IPR052159">
    <property type="entry name" value="Competence_DNA_uptake"/>
</dbReference>
<keyword evidence="3" id="KW-1185">Reference proteome</keyword>
<keyword evidence="2" id="KW-0378">Hydrolase</keyword>
<dbReference type="GO" id="GO:0016787">
    <property type="term" value="F:hydrolase activity"/>
    <property type="evidence" value="ECO:0007669"/>
    <property type="project" value="UniProtKB-KW"/>
</dbReference>
<dbReference type="AlphaFoldDB" id="A0A917XUL8"/>
<dbReference type="InterPro" id="IPR035681">
    <property type="entry name" value="ComA-like_MBL"/>
</dbReference>